<sequence length="316" mass="35461">EAEQEEAQRRRCVAQALHGFIQLSDLEGVVQFTPNQFDWQQLYGQPPLLHFAIIKGLKKKRDQQENHVRIVTFMLRTGADPHHPTTYKKPLSEGFGTPFSCYGHSAVSFAVALMTHSKIRDDDIITTYIKRVLLIIYRSRSEAVIRSVDSGLIDNWSRMRHMIETHNLSFETEEGNVTCHDIVLMAASPVLKAMCTSAMQEGIHKRIRVEKSAAAVSLFLDILYTGSARNDADYKTMLEALDLSHEWDVVNLVQVLSDMLRHQLTEESFIAIANAAVFQGSEALKRHCAAFAGRSAKVQTAELSPAALDMCCLLDS</sequence>
<dbReference type="CDD" id="cd18186">
    <property type="entry name" value="BTB_POZ_ZBTB_KLHL-like"/>
    <property type="match status" value="1"/>
</dbReference>
<proteinExistence type="predicted"/>
<name>A0A812VJZ8_SYMPI</name>
<accession>A0A812VJZ8</accession>
<dbReference type="OrthoDB" id="6359816at2759"/>
<feature type="non-terminal residue" evidence="2">
    <location>
        <position position="1"/>
    </location>
</feature>
<dbReference type="PROSITE" id="PS50097">
    <property type="entry name" value="BTB"/>
    <property type="match status" value="1"/>
</dbReference>
<dbReference type="PANTHER" id="PTHR46672:SF8">
    <property type="entry name" value="BTB DOMAIN-CONTAINING PROTEIN"/>
    <property type="match status" value="1"/>
</dbReference>
<dbReference type="Pfam" id="PF00651">
    <property type="entry name" value="BTB"/>
    <property type="match status" value="1"/>
</dbReference>
<dbReference type="Gene3D" id="3.30.710.10">
    <property type="entry name" value="Potassium Channel Kv1.1, Chain A"/>
    <property type="match status" value="1"/>
</dbReference>
<dbReference type="EMBL" id="CAJNIZ010042568">
    <property type="protein sequence ID" value="CAE7625728.1"/>
    <property type="molecule type" value="Genomic_DNA"/>
</dbReference>
<dbReference type="InterPro" id="IPR011333">
    <property type="entry name" value="SKP1/BTB/POZ_sf"/>
</dbReference>
<reference evidence="2" key="1">
    <citation type="submission" date="2021-02" db="EMBL/GenBank/DDBJ databases">
        <authorList>
            <person name="Dougan E. K."/>
            <person name="Rhodes N."/>
            <person name="Thang M."/>
            <person name="Chan C."/>
        </authorList>
    </citation>
    <scope>NUCLEOTIDE SEQUENCE</scope>
</reference>
<dbReference type="InterPro" id="IPR044714">
    <property type="entry name" value="AtSIBP1-like"/>
</dbReference>
<dbReference type="InterPro" id="IPR000210">
    <property type="entry name" value="BTB/POZ_dom"/>
</dbReference>
<keyword evidence="3" id="KW-1185">Reference proteome</keyword>
<gene>
    <name evidence="2" type="ORF">SPIL2461_LOCUS16377</name>
</gene>
<organism evidence="2 3">
    <name type="scientific">Symbiodinium pilosum</name>
    <name type="common">Dinoflagellate</name>
    <dbReference type="NCBI Taxonomy" id="2952"/>
    <lineage>
        <taxon>Eukaryota</taxon>
        <taxon>Sar</taxon>
        <taxon>Alveolata</taxon>
        <taxon>Dinophyceae</taxon>
        <taxon>Suessiales</taxon>
        <taxon>Symbiodiniaceae</taxon>
        <taxon>Symbiodinium</taxon>
    </lineage>
</organism>
<dbReference type="SUPFAM" id="SSF54695">
    <property type="entry name" value="POZ domain"/>
    <property type="match status" value="1"/>
</dbReference>
<feature type="domain" description="BTB" evidence="1">
    <location>
        <begin position="166"/>
        <end position="232"/>
    </location>
</feature>
<dbReference type="AlphaFoldDB" id="A0A812VJZ8"/>
<evidence type="ECO:0000313" key="2">
    <source>
        <dbReference type="EMBL" id="CAE7625728.1"/>
    </source>
</evidence>
<dbReference type="Proteomes" id="UP000649617">
    <property type="component" value="Unassembled WGS sequence"/>
</dbReference>
<evidence type="ECO:0000313" key="3">
    <source>
        <dbReference type="Proteomes" id="UP000649617"/>
    </source>
</evidence>
<comment type="caution">
    <text evidence="2">The sequence shown here is derived from an EMBL/GenBank/DDBJ whole genome shotgun (WGS) entry which is preliminary data.</text>
</comment>
<dbReference type="PANTHER" id="PTHR46672">
    <property type="entry name" value="OS08G0495500 PROTEIN-RELATED"/>
    <property type="match status" value="1"/>
</dbReference>
<evidence type="ECO:0000259" key="1">
    <source>
        <dbReference type="PROSITE" id="PS50097"/>
    </source>
</evidence>
<protein>
    <recommendedName>
        <fullName evidence="1">BTB domain-containing protein</fullName>
    </recommendedName>
</protein>